<evidence type="ECO:0000259" key="2">
    <source>
        <dbReference type="Pfam" id="PF13098"/>
    </source>
</evidence>
<sequence length="255" mass="26840">MFQQSLCFSSLLLASLALGAAPAHAAEMPEAVTALQAKGLKVVQEFEVGGGLRAFAGVAGDVPVAVYLTSDGKAIIGTRLDEKGQALDEEILEQLVAQPMAEQAWAQLAEADWVLDGKPDAPRIVYTFSDPNCPYCNRFWQAARPWVDAGKVQLRHVLVGVIRADSPAKAAAILEAKDRTAALLENEHNFSRGGIKPAAKISAKAGASLNANQALMASLGFRGTPGIVTQDGKGGLTKLNGMPQPESLPELFGPL</sequence>
<organism evidence="3 4">
    <name type="scientific">Kerstersia gyiorum</name>
    <dbReference type="NCBI Taxonomy" id="206506"/>
    <lineage>
        <taxon>Bacteria</taxon>
        <taxon>Pseudomonadati</taxon>
        <taxon>Pseudomonadota</taxon>
        <taxon>Betaproteobacteria</taxon>
        <taxon>Burkholderiales</taxon>
        <taxon>Alcaligenaceae</taxon>
        <taxon>Kerstersia</taxon>
    </lineage>
</organism>
<dbReference type="SUPFAM" id="SSF54423">
    <property type="entry name" value="DsbC/DsbG N-terminal domain-like"/>
    <property type="match status" value="1"/>
</dbReference>
<keyword evidence="1" id="KW-0574">Periplasm</keyword>
<comment type="subcellular location">
    <subcellularLocation>
        <location evidence="1">Periplasm</location>
    </subcellularLocation>
</comment>
<proteinExistence type="inferred from homology"/>
<dbReference type="AlphaFoldDB" id="A0A171KS92"/>
<dbReference type="Gene3D" id="3.10.450.70">
    <property type="entry name" value="Disulphide bond isomerase, DsbC/G, N-terminal"/>
    <property type="match status" value="1"/>
</dbReference>
<dbReference type="Proteomes" id="UP000078084">
    <property type="component" value="Unassembled WGS sequence"/>
</dbReference>
<feature type="chain" id="PRO_5010004674" description="Thiol:disulfide interchange protein" evidence="1">
    <location>
        <begin position="26"/>
        <end position="255"/>
    </location>
</feature>
<name>A0A171KS92_9BURK</name>
<dbReference type="GO" id="GO:0042597">
    <property type="term" value="C:periplasmic space"/>
    <property type="evidence" value="ECO:0007669"/>
    <property type="project" value="UniProtKB-SubCell"/>
</dbReference>
<dbReference type="RefSeq" id="WP_068370644.1">
    <property type="nucleotide sequence ID" value="NZ_JANKLF010000003.1"/>
</dbReference>
<accession>A0A171KS92</accession>
<dbReference type="PANTHER" id="PTHR35272">
    <property type="entry name" value="THIOL:DISULFIDE INTERCHANGE PROTEIN DSBC-RELATED"/>
    <property type="match status" value="1"/>
</dbReference>
<dbReference type="Gene3D" id="3.40.30.10">
    <property type="entry name" value="Glutaredoxin"/>
    <property type="match status" value="1"/>
</dbReference>
<evidence type="ECO:0000256" key="1">
    <source>
        <dbReference type="RuleBase" id="RU364038"/>
    </source>
</evidence>
<dbReference type="InterPro" id="IPR051470">
    <property type="entry name" value="Thiol:disulfide_interchange"/>
</dbReference>
<dbReference type="Pfam" id="PF13098">
    <property type="entry name" value="Thioredoxin_2"/>
    <property type="match status" value="1"/>
</dbReference>
<dbReference type="SUPFAM" id="SSF52833">
    <property type="entry name" value="Thioredoxin-like"/>
    <property type="match status" value="1"/>
</dbReference>
<keyword evidence="1" id="KW-0732">Signal</keyword>
<comment type="function">
    <text evidence="1">Required for disulfide bond formation in some periplasmic proteins. Acts by transferring its disulfide bond to other proteins and is reduced in the process.</text>
</comment>
<dbReference type="CDD" id="cd03020">
    <property type="entry name" value="DsbA_DsbC_DsbG"/>
    <property type="match status" value="1"/>
</dbReference>
<evidence type="ECO:0000313" key="3">
    <source>
        <dbReference type="EMBL" id="KKO71759.1"/>
    </source>
</evidence>
<comment type="caution">
    <text evidence="3">The sequence shown here is derived from an EMBL/GenBank/DDBJ whole genome shotgun (WGS) entry which is preliminary data.</text>
</comment>
<evidence type="ECO:0000313" key="4">
    <source>
        <dbReference type="Proteomes" id="UP000078084"/>
    </source>
</evidence>
<dbReference type="PANTHER" id="PTHR35272:SF4">
    <property type="entry name" value="THIOL:DISULFIDE INTERCHANGE PROTEIN DSBG"/>
    <property type="match status" value="1"/>
</dbReference>
<dbReference type="InterPro" id="IPR033954">
    <property type="entry name" value="DiS-bond_Isoase_DsbC/G"/>
</dbReference>
<feature type="domain" description="Thioredoxin-like fold" evidence="2">
    <location>
        <begin position="121"/>
        <end position="247"/>
    </location>
</feature>
<dbReference type="InterPro" id="IPR009094">
    <property type="entry name" value="DiS-bond_isomerase_DsbC/G_N_sf"/>
</dbReference>
<dbReference type="EMBL" id="LBNE01000005">
    <property type="protein sequence ID" value="KKO71759.1"/>
    <property type="molecule type" value="Genomic_DNA"/>
</dbReference>
<reference evidence="3 4" key="1">
    <citation type="submission" date="2015-04" db="EMBL/GenBank/DDBJ databases">
        <title>Genome sequence of Kerstersia gyiorum CG1.</title>
        <authorList>
            <person name="Greninger A.L."/>
            <person name="Kozyreva V."/>
            <person name="Chaturvedi V."/>
        </authorList>
    </citation>
    <scope>NUCLEOTIDE SEQUENCE [LARGE SCALE GENOMIC DNA]</scope>
    <source>
        <strain evidence="3 4">CG1</strain>
    </source>
</reference>
<protein>
    <recommendedName>
        <fullName evidence="1">Thiol:disulfide interchange protein</fullName>
    </recommendedName>
</protein>
<feature type="signal peptide" evidence="1">
    <location>
        <begin position="1"/>
        <end position="25"/>
    </location>
</feature>
<dbReference type="InterPro" id="IPR036249">
    <property type="entry name" value="Thioredoxin-like_sf"/>
</dbReference>
<dbReference type="InterPro" id="IPR012336">
    <property type="entry name" value="Thioredoxin-like_fold"/>
</dbReference>
<gene>
    <name evidence="3" type="ORF">AAV32_09215</name>
</gene>
<dbReference type="NCBIfam" id="NF008657">
    <property type="entry name" value="PRK11657.1"/>
    <property type="match status" value="1"/>
</dbReference>
<dbReference type="PATRIC" id="fig|206506.3.peg.1975"/>
<keyword evidence="1" id="KW-0676">Redox-active center</keyword>
<dbReference type="STRING" id="206506.AAV32_09215"/>
<keyword evidence="4" id="KW-1185">Reference proteome</keyword>
<comment type="similarity">
    <text evidence="1">Belongs to the thioredoxin family. DsbC subfamily.</text>
</comment>